<dbReference type="PROSITE" id="PS00606">
    <property type="entry name" value="KS3_1"/>
    <property type="match status" value="1"/>
</dbReference>
<evidence type="ECO:0000256" key="3">
    <source>
        <dbReference type="ARBA" id="ARBA00022679"/>
    </source>
</evidence>
<dbReference type="Pfam" id="PF02801">
    <property type="entry name" value="Ketoacyl-synt_C"/>
    <property type="match status" value="1"/>
</dbReference>
<dbReference type="InterPro" id="IPR020841">
    <property type="entry name" value="PKS_Beta-ketoAc_synthase_dom"/>
</dbReference>
<accession>A0ABX8CXB4</accession>
<evidence type="ECO:0000256" key="1">
    <source>
        <dbReference type="ARBA" id="ARBA00004796"/>
    </source>
</evidence>
<dbReference type="InterPro" id="IPR014030">
    <property type="entry name" value="Ketoacyl_synth_N"/>
</dbReference>
<dbReference type="EMBL" id="CP074371">
    <property type="protein sequence ID" value="QVI24544.1"/>
    <property type="molecule type" value="Genomic_DNA"/>
</dbReference>
<comment type="pathway">
    <text evidence="1">Lipid metabolism; mycolic acid biosynthesis.</text>
</comment>
<dbReference type="InterPro" id="IPR016039">
    <property type="entry name" value="Thiolase-like"/>
</dbReference>
<dbReference type="PANTHER" id="PTHR11712:SF347">
    <property type="entry name" value="BETA KETOACYL-ACYL CARRIER PROTEIN SYNTHASE"/>
    <property type="match status" value="1"/>
</dbReference>
<gene>
    <name evidence="6" type="ORF">KHQ06_18585</name>
</gene>
<protein>
    <submittedName>
        <fullName evidence="6">3-oxoacyl-ACP synthase</fullName>
    </submittedName>
</protein>
<dbReference type="Gene3D" id="3.40.47.10">
    <property type="match status" value="1"/>
</dbReference>
<proteinExistence type="inferred from homology"/>
<dbReference type="InterPro" id="IPR000794">
    <property type="entry name" value="Beta-ketoacyl_synthase"/>
</dbReference>
<dbReference type="SMART" id="SM00825">
    <property type="entry name" value="PKS_KS"/>
    <property type="match status" value="1"/>
</dbReference>
<evidence type="ECO:0000259" key="5">
    <source>
        <dbReference type="PROSITE" id="PS52004"/>
    </source>
</evidence>
<dbReference type="PANTHER" id="PTHR11712">
    <property type="entry name" value="POLYKETIDE SYNTHASE-RELATED"/>
    <property type="match status" value="1"/>
</dbReference>
<keyword evidence="7" id="KW-1185">Reference proteome</keyword>
<evidence type="ECO:0000313" key="6">
    <source>
        <dbReference type="EMBL" id="QVI24544.1"/>
    </source>
</evidence>
<comment type="similarity">
    <text evidence="2 4">Belongs to the thiolase-like superfamily. Beta-ketoacyl-ACP synthases family.</text>
</comment>
<dbReference type="Proteomes" id="UP000683310">
    <property type="component" value="Chromosome"/>
</dbReference>
<dbReference type="InterPro" id="IPR018201">
    <property type="entry name" value="Ketoacyl_synth_AS"/>
</dbReference>
<evidence type="ECO:0000256" key="4">
    <source>
        <dbReference type="RuleBase" id="RU003694"/>
    </source>
</evidence>
<dbReference type="InterPro" id="IPR014031">
    <property type="entry name" value="Ketoacyl_synth_C"/>
</dbReference>
<organism evidence="6 7">
    <name type="scientific">Nocardia tengchongensis</name>
    <dbReference type="NCBI Taxonomy" id="2055889"/>
    <lineage>
        <taxon>Bacteria</taxon>
        <taxon>Bacillati</taxon>
        <taxon>Actinomycetota</taxon>
        <taxon>Actinomycetes</taxon>
        <taxon>Mycobacteriales</taxon>
        <taxon>Nocardiaceae</taxon>
        <taxon>Nocardia</taxon>
    </lineage>
</organism>
<sequence length="381" mass="39729">MTIAGIGAVTGYGWGRETLWEGLLSGKSAARLHPGYGPGRDRQGWVARVPPGGDPELPPSRFLRAVLDSGREAVADARERGWRPGRTVGLVHAIVLGNLDEWQDFYTVDGGQRRSRDYLRLIPSTPVSMLMSEFGFHGPAMNVSAACSSANAAMITAQLWLDQGLADDVVVVATDLSASPEMVQAFVTLGAAVDDADSFDACRPFQQGSRGFVFGEASIAFVLTRAADRPYAAVLGGAMSSDAYHVVSVEPSYEQIFDCVCRALATAGVRPDEVACLNAHASGTAQCDAAETALLADLFDDRPQVTALKPLAGHCQAASAALELAVAALGYERGLLVSAPIVAPAHARLVDGVRPGIDGLTLKTALGMGGNNSAVLLGPAG</sequence>
<dbReference type="Pfam" id="PF00109">
    <property type="entry name" value="ketoacyl-synt"/>
    <property type="match status" value="1"/>
</dbReference>
<feature type="domain" description="Ketosynthase family 3 (KS3)" evidence="5">
    <location>
        <begin position="1"/>
        <end position="379"/>
    </location>
</feature>
<evidence type="ECO:0000256" key="2">
    <source>
        <dbReference type="ARBA" id="ARBA00008467"/>
    </source>
</evidence>
<evidence type="ECO:0000313" key="7">
    <source>
        <dbReference type="Proteomes" id="UP000683310"/>
    </source>
</evidence>
<dbReference type="SUPFAM" id="SSF53901">
    <property type="entry name" value="Thiolase-like"/>
    <property type="match status" value="1"/>
</dbReference>
<keyword evidence="3 4" id="KW-0808">Transferase</keyword>
<reference evidence="6 7" key="1">
    <citation type="submission" date="2021-04" db="EMBL/GenBank/DDBJ databases">
        <title>Nocardia tengchongensis.</title>
        <authorList>
            <person name="Zhuang k."/>
            <person name="Ran Y."/>
            <person name="Li W."/>
        </authorList>
    </citation>
    <scope>NUCLEOTIDE SEQUENCE [LARGE SCALE GENOMIC DNA]</scope>
    <source>
        <strain evidence="6 7">CFH S0057</strain>
    </source>
</reference>
<name>A0ABX8CXB4_9NOCA</name>
<dbReference type="PROSITE" id="PS52004">
    <property type="entry name" value="KS3_2"/>
    <property type="match status" value="1"/>
</dbReference>